<evidence type="ECO:0000313" key="5">
    <source>
        <dbReference type="EMBL" id="NDO69460.1"/>
    </source>
</evidence>
<dbReference type="Proteomes" id="UP000474104">
    <property type="component" value="Unassembled WGS sequence"/>
</dbReference>
<sequence length="244" mass="28357">MEKYNMQQREKRMQYKGFESLKKQDIKEQVFEQLLMKIEMGEWKPGEKLPSENELTKAMGVSRITIREAIQKLVAINVVETFQGKGTFVKTVTSNSYLKSMTPMLFLNNDDIRAVLEYRKIIEVGIIDILIEKATEKDISILKKYLDKMSYYYNKKNLGKYKEYDLNFHMKLYEMTDNPFIIKISNIAKDVMNSAMSGTLTEQGAKDGLEYHGKIIECIENRNAEELKKITKSMLDAVEVEGVK</sequence>
<dbReference type="EMBL" id="RHJS01000002">
    <property type="protein sequence ID" value="RRK33360.1"/>
    <property type="molecule type" value="Genomic_DNA"/>
</dbReference>
<dbReference type="SUPFAM" id="SSF48008">
    <property type="entry name" value="GntR ligand-binding domain-like"/>
    <property type="match status" value="1"/>
</dbReference>
<dbReference type="PRINTS" id="PR00035">
    <property type="entry name" value="HTHGNTR"/>
</dbReference>
<dbReference type="AlphaFoldDB" id="A0A3R8KWI2"/>
<keyword evidence="1" id="KW-0805">Transcription regulation</keyword>
<name>A0A3R8KWI2_9FIRM</name>
<keyword evidence="3" id="KW-0804">Transcription</keyword>
<evidence type="ECO:0000313" key="7">
    <source>
        <dbReference type="Proteomes" id="UP000274920"/>
    </source>
</evidence>
<dbReference type="OrthoDB" id="9816541at2"/>
<protein>
    <submittedName>
        <fullName evidence="6">FadR family transcriptional regulator</fullName>
    </submittedName>
</protein>
<dbReference type="Gene3D" id="1.10.10.10">
    <property type="entry name" value="Winged helix-like DNA-binding domain superfamily/Winged helix DNA-binding domain"/>
    <property type="match status" value="1"/>
</dbReference>
<dbReference type="CDD" id="cd07377">
    <property type="entry name" value="WHTH_GntR"/>
    <property type="match status" value="1"/>
</dbReference>
<dbReference type="GO" id="GO:0003700">
    <property type="term" value="F:DNA-binding transcription factor activity"/>
    <property type="evidence" value="ECO:0007669"/>
    <property type="project" value="InterPro"/>
</dbReference>
<comment type="caution">
    <text evidence="6">The sequence shown here is derived from an EMBL/GenBank/DDBJ whole genome shotgun (WGS) entry which is preliminary data.</text>
</comment>
<evidence type="ECO:0000313" key="8">
    <source>
        <dbReference type="Proteomes" id="UP000474104"/>
    </source>
</evidence>
<dbReference type="InterPro" id="IPR011711">
    <property type="entry name" value="GntR_C"/>
</dbReference>
<evidence type="ECO:0000259" key="4">
    <source>
        <dbReference type="PROSITE" id="PS50949"/>
    </source>
</evidence>
<accession>A0A3R8KWI2</accession>
<gene>
    <name evidence="6" type="ORF">EBB54_19930</name>
    <name evidence="5" type="ORF">FMM80_12535</name>
</gene>
<evidence type="ECO:0000313" key="6">
    <source>
        <dbReference type="EMBL" id="RRK33360.1"/>
    </source>
</evidence>
<dbReference type="SMART" id="SM00895">
    <property type="entry name" value="FCD"/>
    <property type="match status" value="1"/>
</dbReference>
<dbReference type="InterPro" id="IPR036390">
    <property type="entry name" value="WH_DNA-bd_sf"/>
</dbReference>
<dbReference type="Pfam" id="PF07729">
    <property type="entry name" value="FCD"/>
    <property type="match status" value="1"/>
</dbReference>
<dbReference type="SMART" id="SM00345">
    <property type="entry name" value="HTH_GNTR"/>
    <property type="match status" value="1"/>
</dbReference>
<dbReference type="PANTHER" id="PTHR43537:SF5">
    <property type="entry name" value="UXU OPERON TRANSCRIPTIONAL REGULATOR"/>
    <property type="match status" value="1"/>
</dbReference>
<reference evidence="6" key="1">
    <citation type="submission" date="2018-10" db="EMBL/GenBank/DDBJ databases">
        <title>Schaedlerella arabinophila gen. nov. sp. nov., isolated from the mouse intestinal tract and comparative analysis with the genome of the closely related altered Schaedler flora strain ASF502.</title>
        <authorList>
            <person name="Miyake S."/>
            <person name="Soh M."/>
            <person name="Seedorf H."/>
        </authorList>
    </citation>
    <scope>NUCLEOTIDE SEQUENCE [LARGE SCALE GENOMIC DNA]</scope>
    <source>
        <strain evidence="6">DSM 106076</strain>
    </source>
</reference>
<keyword evidence="2" id="KW-0238">DNA-binding</keyword>
<feature type="domain" description="HTH gntR-type" evidence="4">
    <location>
        <begin position="24"/>
        <end position="92"/>
    </location>
</feature>
<dbReference type="InterPro" id="IPR000524">
    <property type="entry name" value="Tscrpt_reg_HTH_GntR"/>
</dbReference>
<proteinExistence type="predicted"/>
<dbReference type="InterPro" id="IPR008920">
    <property type="entry name" value="TF_FadR/GntR_C"/>
</dbReference>
<dbReference type="Pfam" id="PF00392">
    <property type="entry name" value="GntR"/>
    <property type="match status" value="1"/>
</dbReference>
<dbReference type="PANTHER" id="PTHR43537">
    <property type="entry name" value="TRANSCRIPTIONAL REGULATOR, GNTR FAMILY"/>
    <property type="match status" value="1"/>
</dbReference>
<dbReference type="Proteomes" id="UP000274920">
    <property type="component" value="Unassembled WGS sequence"/>
</dbReference>
<dbReference type="PROSITE" id="PS50949">
    <property type="entry name" value="HTH_GNTR"/>
    <property type="match status" value="1"/>
</dbReference>
<evidence type="ECO:0000256" key="1">
    <source>
        <dbReference type="ARBA" id="ARBA00023015"/>
    </source>
</evidence>
<evidence type="ECO:0000256" key="2">
    <source>
        <dbReference type="ARBA" id="ARBA00023125"/>
    </source>
</evidence>
<dbReference type="EMBL" id="VIRB01000076">
    <property type="protein sequence ID" value="NDO69460.1"/>
    <property type="molecule type" value="Genomic_DNA"/>
</dbReference>
<organism evidence="6 7">
    <name type="scientific">Schaedlerella arabinosiphila</name>
    <dbReference type="NCBI Taxonomy" id="2044587"/>
    <lineage>
        <taxon>Bacteria</taxon>
        <taxon>Bacillati</taxon>
        <taxon>Bacillota</taxon>
        <taxon>Clostridia</taxon>
        <taxon>Lachnospirales</taxon>
        <taxon>Lachnospiraceae</taxon>
        <taxon>Schaedlerella</taxon>
    </lineage>
</organism>
<evidence type="ECO:0000256" key="3">
    <source>
        <dbReference type="ARBA" id="ARBA00023163"/>
    </source>
</evidence>
<keyword evidence="7" id="KW-1185">Reference proteome</keyword>
<dbReference type="GO" id="GO:0003677">
    <property type="term" value="F:DNA binding"/>
    <property type="evidence" value="ECO:0007669"/>
    <property type="project" value="UniProtKB-KW"/>
</dbReference>
<dbReference type="RefSeq" id="WP_049946588.1">
    <property type="nucleotide sequence ID" value="NZ_RHJS01000002.1"/>
</dbReference>
<dbReference type="Gene3D" id="1.20.120.530">
    <property type="entry name" value="GntR ligand-binding domain-like"/>
    <property type="match status" value="1"/>
</dbReference>
<dbReference type="SUPFAM" id="SSF46785">
    <property type="entry name" value="Winged helix' DNA-binding domain"/>
    <property type="match status" value="1"/>
</dbReference>
<dbReference type="InterPro" id="IPR036388">
    <property type="entry name" value="WH-like_DNA-bd_sf"/>
</dbReference>
<reference evidence="5 8" key="2">
    <citation type="submission" date="2019-07" db="EMBL/GenBank/DDBJ databases">
        <title>Draft genome sequences of 15 bacterial species constituting the stable defined intestinal microbiota of the GM15 gnotobiotic mouse model.</title>
        <authorList>
            <person name="Elie C."/>
            <person name="Mathieu A."/>
            <person name="Saliou A."/>
            <person name="Darnaud M."/>
            <person name="Leulier F."/>
            <person name="Tamellini A."/>
        </authorList>
    </citation>
    <scope>NUCLEOTIDE SEQUENCE [LARGE SCALE GENOMIC DNA]</scope>
    <source>
        <strain evidence="8">ASF 502</strain>
        <strain evidence="5">MD300</strain>
    </source>
</reference>